<organism evidence="1 2">
    <name type="scientific">Paractinoplanes toevensis</name>
    <dbReference type="NCBI Taxonomy" id="571911"/>
    <lineage>
        <taxon>Bacteria</taxon>
        <taxon>Bacillati</taxon>
        <taxon>Actinomycetota</taxon>
        <taxon>Actinomycetes</taxon>
        <taxon>Micromonosporales</taxon>
        <taxon>Micromonosporaceae</taxon>
        <taxon>Paractinoplanes</taxon>
    </lineage>
</organism>
<dbReference type="AlphaFoldDB" id="A0A919T545"/>
<keyword evidence="2" id="KW-1185">Reference proteome</keyword>
<reference evidence="1 2" key="1">
    <citation type="submission" date="2021-03" db="EMBL/GenBank/DDBJ databases">
        <title>Whole genome shotgun sequence of Actinoplanes toevensis NBRC 105298.</title>
        <authorList>
            <person name="Komaki H."/>
            <person name="Tamura T."/>
        </authorList>
    </citation>
    <scope>NUCLEOTIDE SEQUENCE [LARGE SCALE GENOMIC DNA]</scope>
    <source>
        <strain evidence="1 2">NBRC 105298</strain>
    </source>
</reference>
<proteinExistence type="predicted"/>
<accession>A0A919T545</accession>
<comment type="caution">
    <text evidence="1">The sequence shown here is derived from an EMBL/GenBank/DDBJ whole genome shotgun (WGS) entry which is preliminary data.</text>
</comment>
<dbReference type="EMBL" id="BOQN01000009">
    <property type="protein sequence ID" value="GIM88837.1"/>
    <property type="molecule type" value="Genomic_DNA"/>
</dbReference>
<gene>
    <name evidence="1" type="ORF">Ato02nite_006300</name>
</gene>
<dbReference type="Proteomes" id="UP000677082">
    <property type="component" value="Unassembled WGS sequence"/>
</dbReference>
<protein>
    <submittedName>
        <fullName evidence="1">Uncharacterized protein</fullName>
    </submittedName>
</protein>
<evidence type="ECO:0000313" key="1">
    <source>
        <dbReference type="EMBL" id="GIM88837.1"/>
    </source>
</evidence>
<sequence>MTEPWEEFECDQWTPNDAEKALRWVLRAMHNAQQGLRDARDAEVTAKHEYEREKRKAFFAPDCPKPARGGHTVADRDAFIEQSTALERERYELAQATTAAAQDHLRTLNSQSVVMSALAKNVQQTFAVVGAR</sequence>
<name>A0A919T545_9ACTN</name>
<dbReference type="RefSeq" id="WP_213004819.1">
    <property type="nucleotide sequence ID" value="NZ_BOQN01000009.1"/>
</dbReference>
<evidence type="ECO:0000313" key="2">
    <source>
        <dbReference type="Proteomes" id="UP000677082"/>
    </source>
</evidence>